<protein>
    <submittedName>
        <fullName evidence="2">Uncharacterized protein</fullName>
    </submittedName>
</protein>
<dbReference type="OrthoDB" id="391777at2"/>
<geneLocation type="plasmid" evidence="2 3">
    <name>unnamed</name>
</geneLocation>
<sequence length="502" mass="60926">MKWWNKINKEEYDGNIPILIRSRFFTKTSESKNDYKNSVFVLKEWQDYVLREKAVLKSNLDIDTLKELYFLKYEINNHYKDSIFWKEDEWFYKVNDFLANHKNETKYSNLIQLLKNIDSENSGLWTKEGILNNEQLKDFTNEFNKKISDNQIIWDNVISLDKSFADYTKTLTGKQMYDLINNNINAFFKKAGFCKPEMMEWAFAFHKNTDNPHIHLIFYEKEPTFWNNKKLDYKKKGIIPTSILKLFAFNMAKDLLINKEFIKFQQTIRNDFLKLFKNTIKDIFKKDDLNWDKTKRIYEEIENDANNIKERIWRIKTLNNSKNISYNSKKMDKQTKKMVDDLSLKIIYSNKELKKEYMDYISIIENYQKKLDKLAEKYKSNNENWNIEEDEEDEENDGDLSFKDIYKKNYDLLYGEDGLFSRLGNQILNNINDIKFSYKKSKYNNFFGEINKKFPFKKRYQKLVNNSKNVINEMKYYAKKSYDEYMSKVFFEKEIIEKERVF</sequence>
<proteinExistence type="predicted"/>
<keyword evidence="1" id="KW-0175">Coiled coil</keyword>
<organism evidence="2 3">
    <name type="scientific">Spiroplasma corruscae</name>
    <dbReference type="NCBI Taxonomy" id="216934"/>
    <lineage>
        <taxon>Bacteria</taxon>
        <taxon>Bacillati</taxon>
        <taxon>Mycoplasmatota</taxon>
        <taxon>Mollicutes</taxon>
        <taxon>Entomoplasmatales</taxon>
        <taxon>Spiroplasmataceae</taxon>
        <taxon>Spiroplasma</taxon>
    </lineage>
</organism>
<dbReference type="EMBL" id="CP022536">
    <property type="protein sequence ID" value="ASP28795.1"/>
    <property type="molecule type" value="Genomic_DNA"/>
</dbReference>
<dbReference type="InterPro" id="IPR041073">
    <property type="entry name" value="MobL"/>
</dbReference>
<feature type="coiled-coil region" evidence="1">
    <location>
        <begin position="350"/>
        <end position="395"/>
    </location>
</feature>
<evidence type="ECO:0000313" key="2">
    <source>
        <dbReference type="EMBL" id="ASP28795.1"/>
    </source>
</evidence>
<dbReference type="RefSeq" id="WP_094049937.1">
    <property type="nucleotide sequence ID" value="NZ_CP022536.1"/>
</dbReference>
<dbReference type="KEGG" id="scou:SCORR_v1c10230"/>
<evidence type="ECO:0000313" key="3">
    <source>
        <dbReference type="Proteomes" id="UP000203229"/>
    </source>
</evidence>
<reference evidence="2 3" key="1">
    <citation type="submission" date="2017-07" db="EMBL/GenBank/DDBJ databases">
        <title>Complete genome sequence of Spiroplasma corruscae EC-1 (DSM 19793).</title>
        <authorList>
            <person name="Tsai Y.-M."/>
            <person name="Lo W.-S."/>
            <person name="Kuo C.-H."/>
        </authorList>
    </citation>
    <scope>NUCLEOTIDE SEQUENCE [LARGE SCALE GENOMIC DNA]</scope>
    <source>
        <strain evidence="2 3">EC-1</strain>
        <plasmid evidence="2 3">unnamed</plasmid>
    </source>
</reference>
<dbReference type="AlphaFoldDB" id="A0A222EQD5"/>
<gene>
    <name evidence="2" type="ORF">SCORR_v1c10230</name>
</gene>
<accession>A0A222EQD5</accession>
<evidence type="ECO:0000256" key="1">
    <source>
        <dbReference type="SAM" id="Coils"/>
    </source>
</evidence>
<keyword evidence="3" id="KW-1185">Reference proteome</keyword>
<name>A0A222EQD5_9MOLU</name>
<dbReference type="Pfam" id="PF18555">
    <property type="entry name" value="MobL"/>
    <property type="match status" value="1"/>
</dbReference>
<keyword evidence="2" id="KW-0614">Plasmid</keyword>
<dbReference type="Proteomes" id="UP000203229">
    <property type="component" value="Plasmid unnamed"/>
</dbReference>